<evidence type="ECO:0000256" key="1">
    <source>
        <dbReference type="SAM" id="Phobius"/>
    </source>
</evidence>
<proteinExistence type="predicted"/>
<gene>
    <name evidence="2" type="ORF">CYME_CMP092C</name>
</gene>
<dbReference type="EMBL" id="AP006498">
    <property type="protein sequence ID" value="BAM81743.1"/>
    <property type="molecule type" value="Genomic_DNA"/>
</dbReference>
<name>M1VK17_CYAM1</name>
<keyword evidence="1" id="KW-0472">Membrane</keyword>
<evidence type="ECO:0000313" key="2">
    <source>
        <dbReference type="EMBL" id="BAM81743.1"/>
    </source>
</evidence>
<accession>M1VK17</accession>
<keyword evidence="1" id="KW-0812">Transmembrane</keyword>
<keyword evidence="1" id="KW-1133">Transmembrane helix</keyword>
<dbReference type="Proteomes" id="UP000007014">
    <property type="component" value="Chromosome 16"/>
</dbReference>
<protein>
    <submittedName>
        <fullName evidence="2">Uncharacterized protein</fullName>
    </submittedName>
</protein>
<reference evidence="2 3" key="1">
    <citation type="journal article" date="2004" name="Nature">
        <title>Genome sequence of the ultrasmall unicellular red alga Cyanidioschyzon merolae 10D.</title>
        <authorList>
            <person name="Matsuzaki M."/>
            <person name="Misumi O."/>
            <person name="Shin-i T."/>
            <person name="Maruyama S."/>
            <person name="Takahara M."/>
            <person name="Miyagishima S."/>
            <person name="Mori T."/>
            <person name="Nishida K."/>
            <person name="Yagisawa F."/>
            <person name="Nishida K."/>
            <person name="Yoshida Y."/>
            <person name="Nishimura Y."/>
            <person name="Nakao S."/>
            <person name="Kobayashi T."/>
            <person name="Momoyama Y."/>
            <person name="Higashiyama T."/>
            <person name="Minoda A."/>
            <person name="Sano M."/>
            <person name="Nomoto H."/>
            <person name="Oishi K."/>
            <person name="Hayashi H."/>
            <person name="Ohta F."/>
            <person name="Nishizaka S."/>
            <person name="Haga S."/>
            <person name="Miura S."/>
            <person name="Morishita T."/>
            <person name="Kabeya Y."/>
            <person name="Terasawa K."/>
            <person name="Suzuki Y."/>
            <person name="Ishii Y."/>
            <person name="Asakawa S."/>
            <person name="Takano H."/>
            <person name="Ohta N."/>
            <person name="Kuroiwa H."/>
            <person name="Tanaka K."/>
            <person name="Shimizu N."/>
            <person name="Sugano S."/>
            <person name="Sato N."/>
            <person name="Nozaki H."/>
            <person name="Ogasawara N."/>
            <person name="Kohara Y."/>
            <person name="Kuroiwa T."/>
        </authorList>
    </citation>
    <scope>NUCLEOTIDE SEQUENCE [LARGE SCALE GENOMIC DNA]</scope>
    <source>
        <strain evidence="2 3">10D</strain>
    </source>
</reference>
<dbReference type="Gramene" id="CMP092CT">
    <property type="protein sequence ID" value="CMP092CT"/>
    <property type="gene ID" value="CMP092C"/>
</dbReference>
<evidence type="ECO:0000313" key="3">
    <source>
        <dbReference type="Proteomes" id="UP000007014"/>
    </source>
</evidence>
<keyword evidence="3" id="KW-1185">Reference proteome</keyword>
<dbReference type="GeneID" id="16996013"/>
<sequence>MFVGLSRGFVSRTSISGIGNSTVRGTHGVCRSASWRSRKTAWGARVRPASAAGVYAQVPQQPQGNRFDPALIVVRYLDPVFGFGPETVFIIAEDPSTLYELGQPPDRFSQWNASRKIYRARRIVSSALALLLGLVWWPLSIIAAAAYSTFTVVATVIFVVAALVFGFVFWALGEAENRIERLMRS</sequence>
<dbReference type="OrthoDB" id="10602888at2759"/>
<dbReference type="KEGG" id="cme:CYME_CMP092C"/>
<dbReference type="RefSeq" id="XP_005537779.1">
    <property type="nucleotide sequence ID" value="XM_005537722.1"/>
</dbReference>
<dbReference type="AlphaFoldDB" id="M1VK17"/>
<feature type="transmembrane region" description="Helical" evidence="1">
    <location>
        <begin position="152"/>
        <end position="173"/>
    </location>
</feature>
<feature type="transmembrane region" description="Helical" evidence="1">
    <location>
        <begin position="123"/>
        <end position="146"/>
    </location>
</feature>
<reference evidence="2 3" key="2">
    <citation type="journal article" date="2007" name="BMC Biol.">
        <title>A 100%-complete sequence reveals unusually simple genomic features in the hot-spring red alga Cyanidioschyzon merolae.</title>
        <authorList>
            <person name="Nozaki H."/>
            <person name="Takano H."/>
            <person name="Misumi O."/>
            <person name="Terasawa K."/>
            <person name="Matsuzaki M."/>
            <person name="Maruyama S."/>
            <person name="Nishida K."/>
            <person name="Yagisawa F."/>
            <person name="Yoshida Y."/>
            <person name="Fujiwara T."/>
            <person name="Takio S."/>
            <person name="Tamura K."/>
            <person name="Chung S.J."/>
            <person name="Nakamura S."/>
            <person name="Kuroiwa H."/>
            <person name="Tanaka K."/>
            <person name="Sato N."/>
            <person name="Kuroiwa T."/>
        </authorList>
    </citation>
    <scope>NUCLEOTIDE SEQUENCE [LARGE SCALE GENOMIC DNA]</scope>
    <source>
        <strain evidence="2 3">10D</strain>
    </source>
</reference>
<organism evidence="2 3">
    <name type="scientific">Cyanidioschyzon merolae (strain NIES-3377 / 10D)</name>
    <name type="common">Unicellular red alga</name>
    <dbReference type="NCBI Taxonomy" id="280699"/>
    <lineage>
        <taxon>Eukaryota</taxon>
        <taxon>Rhodophyta</taxon>
        <taxon>Bangiophyceae</taxon>
        <taxon>Cyanidiales</taxon>
        <taxon>Cyanidiaceae</taxon>
        <taxon>Cyanidioschyzon</taxon>
    </lineage>
</organism>
<dbReference type="HOGENOM" id="CLU_1463301_0_0_1"/>